<keyword evidence="1" id="KW-0175">Coiled coil</keyword>
<sequence length="108" mass="12228">MVADSDSNIAWHRVQLKKNRAELKALETARFTMGEIASSKRNGQTQKAVAELKRKIAQSERAIADYDKRTRRPLTTDLQSLSSGSWSHWDAYTNQQQRKTGPRSPGRG</sequence>
<dbReference type="GeneID" id="46490837"/>
<reference evidence="3 4" key="1">
    <citation type="submission" date="2014-11" db="EMBL/GenBank/DDBJ databases">
        <title>Symbiosis island explosion on the genome of extra-slow-growing strains of soybean bradyrhizobia with massive insertion sequences.</title>
        <authorList>
            <person name="Iida T."/>
            <person name="Minamisawa K."/>
        </authorList>
    </citation>
    <scope>NUCLEOTIDE SEQUENCE [LARGE SCALE GENOMIC DNA]</scope>
    <source>
        <strain evidence="3 4">NK6</strain>
    </source>
</reference>
<organism evidence="3 4">
    <name type="scientific">Bradyrhizobium diazoefficiens</name>
    <dbReference type="NCBI Taxonomy" id="1355477"/>
    <lineage>
        <taxon>Bacteria</taxon>
        <taxon>Pseudomonadati</taxon>
        <taxon>Pseudomonadota</taxon>
        <taxon>Alphaproteobacteria</taxon>
        <taxon>Hyphomicrobiales</taxon>
        <taxon>Nitrobacteraceae</taxon>
        <taxon>Bradyrhizobium</taxon>
    </lineage>
</organism>
<dbReference type="AlphaFoldDB" id="A0A0E4BVC3"/>
<dbReference type="RefSeq" id="WP_028170891.1">
    <property type="nucleotide sequence ID" value="NZ_AJQI01000204.1"/>
</dbReference>
<accession>A0A0E4BVC3</accession>
<feature type="coiled-coil region" evidence="1">
    <location>
        <begin position="42"/>
        <end position="69"/>
    </location>
</feature>
<protein>
    <submittedName>
        <fullName evidence="3">Uncharacterized protein</fullName>
    </submittedName>
</protein>
<evidence type="ECO:0000256" key="2">
    <source>
        <dbReference type="SAM" id="MobiDB-lite"/>
    </source>
</evidence>
<name>A0A0E4BVC3_9BRAD</name>
<evidence type="ECO:0000313" key="3">
    <source>
        <dbReference type="EMBL" id="BAR61092.1"/>
    </source>
</evidence>
<dbReference type="EMBL" id="AP014685">
    <property type="protein sequence ID" value="BAR61092.1"/>
    <property type="molecule type" value="Genomic_DNA"/>
</dbReference>
<proteinExistence type="predicted"/>
<feature type="region of interest" description="Disordered" evidence="2">
    <location>
        <begin position="75"/>
        <end position="108"/>
    </location>
</feature>
<evidence type="ECO:0000313" key="4">
    <source>
        <dbReference type="Proteomes" id="UP000063308"/>
    </source>
</evidence>
<evidence type="ECO:0000256" key="1">
    <source>
        <dbReference type="SAM" id="Coils"/>
    </source>
</evidence>
<dbReference type="Proteomes" id="UP000063308">
    <property type="component" value="Chromosome"/>
</dbReference>
<gene>
    <name evidence="3" type="ORF">NK6_7941</name>
</gene>
<feature type="compositionally biased region" description="Polar residues" evidence="2">
    <location>
        <begin position="76"/>
        <end position="99"/>
    </location>
</feature>